<dbReference type="InterPro" id="IPR036182">
    <property type="entry name" value="PCuAC_sf"/>
</dbReference>
<name>A0ABN1L3I0_9GAMM</name>
<reference evidence="2 3" key="1">
    <citation type="journal article" date="2019" name="Int. J. Syst. Evol. Microbiol.">
        <title>The Global Catalogue of Microorganisms (GCM) 10K type strain sequencing project: providing services to taxonomists for standard genome sequencing and annotation.</title>
        <authorList>
            <consortium name="The Broad Institute Genomics Platform"/>
            <consortium name="The Broad Institute Genome Sequencing Center for Infectious Disease"/>
            <person name="Wu L."/>
            <person name="Ma J."/>
        </authorList>
    </citation>
    <scope>NUCLEOTIDE SEQUENCE [LARGE SCALE GENOMIC DNA]</scope>
    <source>
        <strain evidence="2 3">JCM 15608</strain>
    </source>
</reference>
<evidence type="ECO:0000313" key="3">
    <source>
        <dbReference type="Proteomes" id="UP001500021"/>
    </source>
</evidence>
<evidence type="ECO:0000313" key="2">
    <source>
        <dbReference type="EMBL" id="GAA0812159.1"/>
    </source>
</evidence>
<dbReference type="PANTHER" id="PTHR36302:SF1">
    <property type="entry name" value="COPPER CHAPERONE PCU(A)C"/>
    <property type="match status" value="1"/>
</dbReference>
<keyword evidence="1" id="KW-0732">Signal</keyword>
<organism evidence="2 3">
    <name type="scientific">Colwellia asteriadis</name>
    <dbReference type="NCBI Taxonomy" id="517723"/>
    <lineage>
        <taxon>Bacteria</taxon>
        <taxon>Pseudomonadati</taxon>
        <taxon>Pseudomonadota</taxon>
        <taxon>Gammaproteobacteria</taxon>
        <taxon>Alteromonadales</taxon>
        <taxon>Colwelliaceae</taxon>
        <taxon>Colwellia</taxon>
    </lineage>
</organism>
<gene>
    <name evidence="2" type="ORF">GCM10009111_05740</name>
</gene>
<evidence type="ECO:0000256" key="1">
    <source>
        <dbReference type="SAM" id="SignalP"/>
    </source>
</evidence>
<dbReference type="Pfam" id="PF04314">
    <property type="entry name" value="PCuAC"/>
    <property type="match status" value="1"/>
</dbReference>
<dbReference type="RefSeq" id="WP_343814756.1">
    <property type="nucleotide sequence ID" value="NZ_BAAAFA010000001.1"/>
</dbReference>
<accession>A0ABN1L3I0</accession>
<dbReference type="SUPFAM" id="SSF110087">
    <property type="entry name" value="DR1885-like metal-binding protein"/>
    <property type="match status" value="1"/>
</dbReference>
<feature type="chain" id="PRO_5045508335" evidence="1">
    <location>
        <begin position="27"/>
        <end position="150"/>
    </location>
</feature>
<dbReference type="InterPro" id="IPR058248">
    <property type="entry name" value="Lxx211020-like"/>
</dbReference>
<dbReference type="Proteomes" id="UP001500021">
    <property type="component" value="Unassembled WGS sequence"/>
</dbReference>
<keyword evidence="3" id="KW-1185">Reference proteome</keyword>
<proteinExistence type="predicted"/>
<feature type="signal peptide" evidence="1">
    <location>
        <begin position="1"/>
        <end position="26"/>
    </location>
</feature>
<dbReference type="InterPro" id="IPR007410">
    <property type="entry name" value="LpqE-like"/>
</dbReference>
<dbReference type="PANTHER" id="PTHR36302">
    <property type="entry name" value="BLR7088 PROTEIN"/>
    <property type="match status" value="1"/>
</dbReference>
<protein>
    <submittedName>
        <fullName evidence="2">Copper chaperone PCu(A)C</fullName>
    </submittedName>
</protein>
<sequence>MKKINGFMSVTVAIVLLLLSGFKCSAAEIDAINVTDGYVRASIPGTAISSAYMTLANNSENKVTLVGVSSKISPRIELHQHSMDDGMMRMRQIVQIDINANSSIVLKPHGLHLMIFDLTEQLTPETKVDITLHFSNDQQLTIQLPVKALK</sequence>
<dbReference type="EMBL" id="BAAAFA010000001">
    <property type="protein sequence ID" value="GAA0812159.1"/>
    <property type="molecule type" value="Genomic_DNA"/>
</dbReference>
<comment type="caution">
    <text evidence="2">The sequence shown here is derived from an EMBL/GenBank/DDBJ whole genome shotgun (WGS) entry which is preliminary data.</text>
</comment>
<dbReference type="Gene3D" id="2.60.40.1890">
    <property type="entry name" value="PCu(A)C copper chaperone"/>
    <property type="match status" value="1"/>
</dbReference>